<organism evidence="1">
    <name type="scientific">freshwater metagenome</name>
    <dbReference type="NCBI Taxonomy" id="449393"/>
    <lineage>
        <taxon>unclassified sequences</taxon>
        <taxon>metagenomes</taxon>
        <taxon>ecological metagenomes</taxon>
    </lineage>
</organism>
<proteinExistence type="predicted"/>
<dbReference type="EMBL" id="CAEZUP010000039">
    <property type="protein sequence ID" value="CAB4610342.1"/>
    <property type="molecule type" value="Genomic_DNA"/>
</dbReference>
<sequence length="118" mass="13259">MESDGVGILLEFRPHLGELSGDLEIVGDRLEIETCSPDEDRPVAAGFDRLENHPTIRLESRNRVIVVGIDDVDQMMTDLRLFRTRRLRGSDIHTPVDLHRVHGDDFEIVSGSGQIEGQ</sequence>
<protein>
    <submittedName>
        <fullName evidence="1">Unannotated protein</fullName>
    </submittedName>
</protein>
<name>A0A6J6H9F5_9ZZZZ</name>
<accession>A0A6J6H9F5</accession>
<evidence type="ECO:0000313" key="1">
    <source>
        <dbReference type="EMBL" id="CAB4610342.1"/>
    </source>
</evidence>
<reference evidence="1" key="1">
    <citation type="submission" date="2020-05" db="EMBL/GenBank/DDBJ databases">
        <authorList>
            <person name="Chiriac C."/>
            <person name="Salcher M."/>
            <person name="Ghai R."/>
            <person name="Kavagutti S V."/>
        </authorList>
    </citation>
    <scope>NUCLEOTIDE SEQUENCE</scope>
</reference>
<gene>
    <name evidence="1" type="ORF">UFOPK1835_01046</name>
</gene>
<dbReference type="AlphaFoldDB" id="A0A6J6H9F5"/>